<dbReference type="RefSeq" id="WP_200670556.1">
    <property type="nucleotide sequence ID" value="NZ_JACWCW010000009.1"/>
</dbReference>
<dbReference type="Proteomes" id="UP001404845">
    <property type="component" value="Unassembled WGS sequence"/>
</dbReference>
<proteinExistence type="predicted"/>
<gene>
    <name evidence="2" type="ORF">PUR21_28055</name>
</gene>
<reference evidence="2 3" key="1">
    <citation type="journal article" date="2023" name="PLoS ONE">
        <title>Complete genome assembly of Hawai'i environmental nontuberculous mycobacteria reveals unexpected co-isolation with methylobacteria.</title>
        <authorList>
            <person name="Hendrix J."/>
            <person name="Epperson L.E."/>
            <person name="Tong E.I."/>
            <person name="Chan Y.L."/>
            <person name="Hasan N.A."/>
            <person name="Dawrs S.N."/>
            <person name="Norton G.J."/>
            <person name="Virdi R."/>
            <person name="Crooks J.L."/>
            <person name="Chan E.D."/>
            <person name="Honda J.R."/>
            <person name="Strong M."/>
        </authorList>
    </citation>
    <scope>NUCLEOTIDE SEQUENCE [LARGE SCALE GENOMIC DNA]</scope>
    <source>
        <strain evidence="2 3">NJH_HI01</strain>
    </source>
</reference>
<name>A0ABU9ZJ38_9HYPH</name>
<sequence>MSAAVYVLLITGQWLLRKASLPFLFIGWIATPILATAAHLDVIRRRHRPPEWLLRLWPRWRPSSTTQPPR</sequence>
<keyword evidence="1" id="KW-0472">Membrane</keyword>
<organism evidence="2 3">
    <name type="scientific">Methylorubrum rhodesianum</name>
    <dbReference type="NCBI Taxonomy" id="29427"/>
    <lineage>
        <taxon>Bacteria</taxon>
        <taxon>Pseudomonadati</taxon>
        <taxon>Pseudomonadota</taxon>
        <taxon>Alphaproteobacteria</taxon>
        <taxon>Hyphomicrobiales</taxon>
        <taxon>Methylobacteriaceae</taxon>
        <taxon>Methylorubrum</taxon>
    </lineage>
</organism>
<protein>
    <submittedName>
        <fullName evidence="2">Uncharacterized protein</fullName>
    </submittedName>
</protein>
<evidence type="ECO:0000313" key="2">
    <source>
        <dbReference type="EMBL" id="MEN3231437.1"/>
    </source>
</evidence>
<evidence type="ECO:0000313" key="3">
    <source>
        <dbReference type="Proteomes" id="UP001404845"/>
    </source>
</evidence>
<comment type="caution">
    <text evidence="2">The sequence shown here is derived from an EMBL/GenBank/DDBJ whole genome shotgun (WGS) entry which is preliminary data.</text>
</comment>
<keyword evidence="1" id="KW-1133">Transmembrane helix</keyword>
<accession>A0ABU9ZJ38</accession>
<feature type="transmembrane region" description="Helical" evidence="1">
    <location>
        <begin position="20"/>
        <end position="40"/>
    </location>
</feature>
<keyword evidence="3" id="KW-1185">Reference proteome</keyword>
<evidence type="ECO:0000256" key="1">
    <source>
        <dbReference type="SAM" id="Phobius"/>
    </source>
</evidence>
<keyword evidence="1" id="KW-0812">Transmembrane</keyword>
<dbReference type="EMBL" id="JAQYXL010000001">
    <property type="protein sequence ID" value="MEN3231437.1"/>
    <property type="molecule type" value="Genomic_DNA"/>
</dbReference>